<dbReference type="PANTHER" id="PTHR24305">
    <property type="entry name" value="CYTOCHROME P450"/>
    <property type="match status" value="1"/>
</dbReference>
<dbReference type="SUPFAM" id="SSF48264">
    <property type="entry name" value="Cytochrome P450"/>
    <property type="match status" value="1"/>
</dbReference>
<comment type="cofactor">
    <cofactor evidence="1 8">
        <name>heme</name>
        <dbReference type="ChEBI" id="CHEBI:30413"/>
    </cofactor>
</comment>
<evidence type="ECO:0000313" key="12">
    <source>
        <dbReference type="Proteomes" id="UP000184330"/>
    </source>
</evidence>
<sequence>MGFASFSIAIIASICFFLIYRVGLILYRLYFHPLSKYPGPNHLAVSGLPRFYYQEVQGTFYKEVRDLHNKHGNIVRVAPNELSIDGSIGWNDVFGHKKAGEVEFSKDMLFYRPAESGNGVNGSGVQDIFTASREDHRRQRRLVAHAFSDSALTEQEDLIKGYIDLLMQRFKENVAKGDAFDIVKWYNYTTFDIIGDLAFGDPFHCLETRTMHPWVSMIFSFIKVGSQMRIFAQYPFLKPLLRLLITKDAQDQIKNSMEFTQTKLQKRLSLGKNLPRKDFLSYILRHNDEKGMNHQEIIGNSESFIVAGSETTATLLSGLSYYLSRNTAAWRRLTTEVRESFSSEEEITMRSAAALPYLHACLEEGLRMYPPAAVTPPRISPGGMINGEFIPEGTKIWIHQWSTYHRESNFHLADQFIPERWLPSSHALYDPTFATDNRAAMQPFSHGPRNCIGKNLAYAEMRLIMARMAWNFELELMPESYHWTEGQKVFTVFQKPPLSMKLHLADRGEKGKIICVS</sequence>
<dbReference type="CDD" id="cd11058">
    <property type="entry name" value="CYP60B-like"/>
    <property type="match status" value="1"/>
</dbReference>
<dbReference type="InterPro" id="IPR002401">
    <property type="entry name" value="Cyt_P450_E_grp-I"/>
</dbReference>
<feature type="binding site" description="axial binding residue" evidence="8">
    <location>
        <position position="451"/>
    </location>
    <ligand>
        <name>heme</name>
        <dbReference type="ChEBI" id="CHEBI:30413"/>
    </ligand>
    <ligandPart>
        <name>Fe</name>
        <dbReference type="ChEBI" id="CHEBI:18248"/>
    </ligandPart>
</feature>
<dbReference type="STRING" id="576137.A0A1L7XHP8"/>
<dbReference type="AlphaFoldDB" id="A0A1L7XHP8"/>
<dbReference type="InterPro" id="IPR036396">
    <property type="entry name" value="Cyt_P450_sf"/>
</dbReference>
<proteinExistence type="inferred from homology"/>
<reference evidence="11 12" key="1">
    <citation type="submission" date="2016-03" db="EMBL/GenBank/DDBJ databases">
        <authorList>
            <person name="Ploux O."/>
        </authorList>
    </citation>
    <scope>NUCLEOTIDE SEQUENCE [LARGE SCALE GENOMIC DNA]</scope>
    <source>
        <strain evidence="11 12">UAMH 11012</strain>
    </source>
</reference>
<dbReference type="PANTHER" id="PTHR24305:SF210">
    <property type="entry name" value="CYTOCHROME P450 MONOOXYGENASE ASQL-RELATED"/>
    <property type="match status" value="1"/>
</dbReference>
<keyword evidence="5 9" id="KW-0560">Oxidoreductase</keyword>
<dbReference type="GO" id="GO:0020037">
    <property type="term" value="F:heme binding"/>
    <property type="evidence" value="ECO:0007669"/>
    <property type="project" value="InterPro"/>
</dbReference>
<dbReference type="GO" id="GO:0016705">
    <property type="term" value="F:oxidoreductase activity, acting on paired donors, with incorporation or reduction of molecular oxygen"/>
    <property type="evidence" value="ECO:0007669"/>
    <property type="project" value="InterPro"/>
</dbReference>
<keyword evidence="7 9" id="KW-0503">Monooxygenase</keyword>
<keyword evidence="12" id="KW-1185">Reference proteome</keyword>
<dbReference type="OrthoDB" id="1470350at2759"/>
<protein>
    <submittedName>
        <fullName evidence="11">Related to cytochrome P450 monooxygenase</fullName>
    </submittedName>
</protein>
<evidence type="ECO:0000256" key="8">
    <source>
        <dbReference type="PIRSR" id="PIRSR602401-1"/>
    </source>
</evidence>
<evidence type="ECO:0000256" key="7">
    <source>
        <dbReference type="ARBA" id="ARBA00023033"/>
    </source>
</evidence>
<dbReference type="Gene3D" id="1.10.630.10">
    <property type="entry name" value="Cytochrome P450"/>
    <property type="match status" value="1"/>
</dbReference>
<keyword evidence="6 8" id="KW-0408">Iron</keyword>
<accession>A0A1L7XHP8</accession>
<dbReference type="FunFam" id="1.10.630.10:FF:000047">
    <property type="entry name" value="Cytochrome P450 monooxygenase"/>
    <property type="match status" value="1"/>
</dbReference>
<gene>
    <name evidence="11" type="ORF">PAC_14436</name>
</gene>
<dbReference type="GO" id="GO:0004497">
    <property type="term" value="F:monooxygenase activity"/>
    <property type="evidence" value="ECO:0007669"/>
    <property type="project" value="UniProtKB-KW"/>
</dbReference>
<keyword evidence="3 8" id="KW-0349">Heme</keyword>
<dbReference type="Proteomes" id="UP000184330">
    <property type="component" value="Unassembled WGS sequence"/>
</dbReference>
<evidence type="ECO:0000256" key="10">
    <source>
        <dbReference type="SAM" id="Phobius"/>
    </source>
</evidence>
<feature type="transmembrane region" description="Helical" evidence="10">
    <location>
        <begin position="6"/>
        <end position="27"/>
    </location>
</feature>
<evidence type="ECO:0000256" key="2">
    <source>
        <dbReference type="ARBA" id="ARBA00010617"/>
    </source>
</evidence>
<evidence type="ECO:0000256" key="3">
    <source>
        <dbReference type="ARBA" id="ARBA00022617"/>
    </source>
</evidence>
<dbReference type="Pfam" id="PF00067">
    <property type="entry name" value="p450"/>
    <property type="match status" value="1"/>
</dbReference>
<dbReference type="PROSITE" id="PS00086">
    <property type="entry name" value="CYTOCHROME_P450"/>
    <property type="match status" value="1"/>
</dbReference>
<evidence type="ECO:0000256" key="5">
    <source>
        <dbReference type="ARBA" id="ARBA00023002"/>
    </source>
</evidence>
<dbReference type="PRINTS" id="PR00385">
    <property type="entry name" value="P450"/>
</dbReference>
<organism evidence="11 12">
    <name type="scientific">Phialocephala subalpina</name>
    <dbReference type="NCBI Taxonomy" id="576137"/>
    <lineage>
        <taxon>Eukaryota</taxon>
        <taxon>Fungi</taxon>
        <taxon>Dikarya</taxon>
        <taxon>Ascomycota</taxon>
        <taxon>Pezizomycotina</taxon>
        <taxon>Leotiomycetes</taxon>
        <taxon>Helotiales</taxon>
        <taxon>Mollisiaceae</taxon>
        <taxon>Phialocephala</taxon>
        <taxon>Phialocephala fortinii species complex</taxon>
    </lineage>
</organism>
<dbReference type="GO" id="GO:0005506">
    <property type="term" value="F:iron ion binding"/>
    <property type="evidence" value="ECO:0007669"/>
    <property type="project" value="InterPro"/>
</dbReference>
<keyword evidence="10" id="KW-0812">Transmembrane</keyword>
<dbReference type="GO" id="GO:0009403">
    <property type="term" value="P:toxin biosynthetic process"/>
    <property type="evidence" value="ECO:0007669"/>
    <property type="project" value="UniProtKB-ARBA"/>
</dbReference>
<evidence type="ECO:0000256" key="1">
    <source>
        <dbReference type="ARBA" id="ARBA00001971"/>
    </source>
</evidence>
<keyword evidence="10" id="KW-0472">Membrane</keyword>
<evidence type="ECO:0000256" key="9">
    <source>
        <dbReference type="RuleBase" id="RU000461"/>
    </source>
</evidence>
<dbReference type="InterPro" id="IPR050121">
    <property type="entry name" value="Cytochrome_P450_monoxygenase"/>
</dbReference>
<dbReference type="EMBL" id="FJOG01000027">
    <property type="protein sequence ID" value="CZR64538.1"/>
    <property type="molecule type" value="Genomic_DNA"/>
</dbReference>
<keyword evidence="4 8" id="KW-0479">Metal-binding</keyword>
<evidence type="ECO:0000256" key="6">
    <source>
        <dbReference type="ARBA" id="ARBA00023004"/>
    </source>
</evidence>
<comment type="similarity">
    <text evidence="2 9">Belongs to the cytochrome P450 family.</text>
</comment>
<evidence type="ECO:0000313" key="11">
    <source>
        <dbReference type="EMBL" id="CZR64538.1"/>
    </source>
</evidence>
<dbReference type="InterPro" id="IPR001128">
    <property type="entry name" value="Cyt_P450"/>
</dbReference>
<dbReference type="InterPro" id="IPR017972">
    <property type="entry name" value="Cyt_P450_CS"/>
</dbReference>
<name>A0A1L7XHP8_9HELO</name>
<dbReference type="PRINTS" id="PR00463">
    <property type="entry name" value="EP450I"/>
</dbReference>
<keyword evidence="10" id="KW-1133">Transmembrane helix</keyword>
<evidence type="ECO:0000256" key="4">
    <source>
        <dbReference type="ARBA" id="ARBA00022723"/>
    </source>
</evidence>